<name>A0A5B7JQF9_PORTR</name>
<gene>
    <name evidence="1" type="ORF">E2C01_090564</name>
</gene>
<sequence>MDNLKEVATYLSDLSTSHSGCSSTAETSVGLPLADIIASSKDGLGGPGGTGALAPIQGWRKLKSPSCDL</sequence>
<evidence type="ECO:0000313" key="1">
    <source>
        <dbReference type="EMBL" id="MPC95357.1"/>
    </source>
</evidence>
<dbReference type="Proteomes" id="UP000324222">
    <property type="component" value="Unassembled WGS sequence"/>
</dbReference>
<keyword evidence="2" id="KW-1185">Reference proteome</keyword>
<accession>A0A5B7JQF9</accession>
<organism evidence="1 2">
    <name type="scientific">Portunus trituberculatus</name>
    <name type="common">Swimming crab</name>
    <name type="synonym">Neptunus trituberculatus</name>
    <dbReference type="NCBI Taxonomy" id="210409"/>
    <lineage>
        <taxon>Eukaryota</taxon>
        <taxon>Metazoa</taxon>
        <taxon>Ecdysozoa</taxon>
        <taxon>Arthropoda</taxon>
        <taxon>Crustacea</taxon>
        <taxon>Multicrustacea</taxon>
        <taxon>Malacostraca</taxon>
        <taxon>Eumalacostraca</taxon>
        <taxon>Eucarida</taxon>
        <taxon>Decapoda</taxon>
        <taxon>Pleocyemata</taxon>
        <taxon>Brachyura</taxon>
        <taxon>Eubrachyura</taxon>
        <taxon>Portunoidea</taxon>
        <taxon>Portunidae</taxon>
        <taxon>Portuninae</taxon>
        <taxon>Portunus</taxon>
    </lineage>
</organism>
<protein>
    <submittedName>
        <fullName evidence="1">Uncharacterized protein</fullName>
    </submittedName>
</protein>
<reference evidence="1 2" key="1">
    <citation type="submission" date="2019-05" db="EMBL/GenBank/DDBJ databases">
        <title>Another draft genome of Portunus trituberculatus and its Hox gene families provides insights of decapod evolution.</title>
        <authorList>
            <person name="Jeong J.-H."/>
            <person name="Song I."/>
            <person name="Kim S."/>
            <person name="Choi T."/>
            <person name="Kim D."/>
            <person name="Ryu S."/>
            <person name="Kim W."/>
        </authorList>
    </citation>
    <scope>NUCLEOTIDE SEQUENCE [LARGE SCALE GENOMIC DNA]</scope>
    <source>
        <tissue evidence="1">Muscle</tissue>
    </source>
</reference>
<evidence type="ECO:0000313" key="2">
    <source>
        <dbReference type="Proteomes" id="UP000324222"/>
    </source>
</evidence>
<proteinExistence type="predicted"/>
<dbReference type="EMBL" id="VSRR010101911">
    <property type="protein sequence ID" value="MPC95357.1"/>
    <property type="molecule type" value="Genomic_DNA"/>
</dbReference>
<dbReference type="AlphaFoldDB" id="A0A5B7JQF9"/>
<comment type="caution">
    <text evidence="1">The sequence shown here is derived from an EMBL/GenBank/DDBJ whole genome shotgun (WGS) entry which is preliminary data.</text>
</comment>